<proteinExistence type="predicted"/>
<dbReference type="Gene3D" id="2.30.180.10">
    <property type="entry name" value="FAS1 domain"/>
    <property type="match status" value="1"/>
</dbReference>
<protein>
    <submittedName>
        <fullName evidence="3">Fasciclin domain-containing protein</fullName>
    </submittedName>
</protein>
<dbReference type="RefSeq" id="WP_379933911.1">
    <property type="nucleotide sequence ID" value="NZ_JBHTHY010000006.1"/>
</dbReference>
<dbReference type="InterPro" id="IPR036378">
    <property type="entry name" value="FAS1_dom_sf"/>
</dbReference>
<dbReference type="PROSITE" id="PS50213">
    <property type="entry name" value="FAS1"/>
    <property type="match status" value="1"/>
</dbReference>
<feature type="domain" description="FAS1" evidence="2">
    <location>
        <begin position="42"/>
        <end position="186"/>
    </location>
</feature>
<keyword evidence="1" id="KW-0732">Signal</keyword>
<reference evidence="4" key="1">
    <citation type="journal article" date="2019" name="Int. J. Syst. Evol. Microbiol.">
        <title>The Global Catalogue of Microorganisms (GCM) 10K type strain sequencing project: providing services to taxonomists for standard genome sequencing and annotation.</title>
        <authorList>
            <consortium name="The Broad Institute Genomics Platform"/>
            <consortium name="The Broad Institute Genome Sequencing Center for Infectious Disease"/>
            <person name="Wu L."/>
            <person name="Ma J."/>
        </authorList>
    </citation>
    <scope>NUCLEOTIDE SEQUENCE [LARGE SCALE GENOMIC DNA]</scope>
    <source>
        <strain evidence="4">CCUG 61948</strain>
    </source>
</reference>
<dbReference type="EMBL" id="JBHTHY010000006">
    <property type="protein sequence ID" value="MFD0797542.1"/>
    <property type="molecule type" value="Genomic_DNA"/>
</dbReference>
<feature type="signal peptide" evidence="1">
    <location>
        <begin position="1"/>
        <end position="22"/>
    </location>
</feature>
<dbReference type="SUPFAM" id="SSF82153">
    <property type="entry name" value="FAS1 domain"/>
    <property type="match status" value="1"/>
</dbReference>
<evidence type="ECO:0000256" key="1">
    <source>
        <dbReference type="SAM" id="SignalP"/>
    </source>
</evidence>
<evidence type="ECO:0000313" key="3">
    <source>
        <dbReference type="EMBL" id="MFD0797542.1"/>
    </source>
</evidence>
<keyword evidence="4" id="KW-1185">Reference proteome</keyword>
<dbReference type="Proteomes" id="UP001597012">
    <property type="component" value="Unassembled WGS sequence"/>
</dbReference>
<dbReference type="SMART" id="SM00554">
    <property type="entry name" value="FAS1"/>
    <property type="match status" value="1"/>
</dbReference>
<feature type="chain" id="PRO_5046361188" evidence="1">
    <location>
        <begin position="23"/>
        <end position="192"/>
    </location>
</feature>
<dbReference type="InterPro" id="IPR000782">
    <property type="entry name" value="FAS1_domain"/>
</dbReference>
<dbReference type="PANTHER" id="PTHR10900:SF77">
    <property type="entry name" value="FI19380P1"/>
    <property type="match status" value="1"/>
</dbReference>
<dbReference type="PANTHER" id="PTHR10900">
    <property type="entry name" value="PERIOSTIN-RELATED"/>
    <property type="match status" value="1"/>
</dbReference>
<gene>
    <name evidence="3" type="ORF">ACFQZJ_08730</name>
</gene>
<evidence type="ECO:0000259" key="2">
    <source>
        <dbReference type="PROSITE" id="PS50213"/>
    </source>
</evidence>
<dbReference type="InterPro" id="IPR050904">
    <property type="entry name" value="Adhesion/Biosynth-related"/>
</dbReference>
<accession>A0ABW3B2K2</accession>
<sequence length="192" mass="20744">MKKWSFPAVSLCMLLSSLVSTAQEPVKNTILPLVSTYVMDADKSILNHAETSNRLSSLSNALRASDLDKVLEYNGQFTVFAPSDMAFEKLSDLTTERLLDPQNKKELKSILSCHIVAAKLSASSILRSMSRGGGKASFTTIQGQKITATMNGIDIILTDKNGNKAKIVLADVNQSNGVIHEVDSVFLPVASL</sequence>
<evidence type="ECO:0000313" key="4">
    <source>
        <dbReference type="Proteomes" id="UP001597012"/>
    </source>
</evidence>
<comment type="caution">
    <text evidence="3">The sequence shown here is derived from an EMBL/GenBank/DDBJ whole genome shotgun (WGS) entry which is preliminary data.</text>
</comment>
<name>A0ABW3B2K2_9FLAO</name>
<organism evidence="3 4">
    <name type="scientific">Maribacter chungangensis</name>
    <dbReference type="NCBI Taxonomy" id="1069117"/>
    <lineage>
        <taxon>Bacteria</taxon>
        <taxon>Pseudomonadati</taxon>
        <taxon>Bacteroidota</taxon>
        <taxon>Flavobacteriia</taxon>
        <taxon>Flavobacteriales</taxon>
        <taxon>Flavobacteriaceae</taxon>
        <taxon>Maribacter</taxon>
    </lineage>
</organism>
<dbReference type="Pfam" id="PF02469">
    <property type="entry name" value="Fasciclin"/>
    <property type="match status" value="1"/>
</dbReference>